<feature type="transmembrane region" description="Helical" evidence="3">
    <location>
        <begin position="12"/>
        <end position="33"/>
    </location>
</feature>
<comment type="caution">
    <text evidence="4">The sequence shown here is derived from an EMBL/GenBank/DDBJ whole genome shotgun (WGS) entry which is preliminary data.</text>
</comment>
<dbReference type="Pfam" id="PF00106">
    <property type="entry name" value="adh_short"/>
    <property type="match status" value="1"/>
</dbReference>
<accession>A0A150TCA7</accession>
<dbReference type="GO" id="GO:0016020">
    <property type="term" value="C:membrane"/>
    <property type="evidence" value="ECO:0007669"/>
    <property type="project" value="TreeGrafter"/>
</dbReference>
<keyword evidence="3" id="KW-0812">Transmembrane</keyword>
<evidence type="ECO:0000256" key="3">
    <source>
        <dbReference type="SAM" id="Phobius"/>
    </source>
</evidence>
<evidence type="ECO:0000256" key="2">
    <source>
        <dbReference type="ARBA" id="ARBA00023002"/>
    </source>
</evidence>
<dbReference type="EMBL" id="JEME01003161">
    <property type="protein sequence ID" value="KYG02128.1"/>
    <property type="molecule type" value="Genomic_DNA"/>
</dbReference>
<dbReference type="Proteomes" id="UP000075502">
    <property type="component" value="Unassembled WGS sequence"/>
</dbReference>
<dbReference type="AlphaFoldDB" id="A0A150TCA7"/>
<gene>
    <name evidence="4" type="ORF">BE21_00440</name>
</gene>
<evidence type="ECO:0000313" key="5">
    <source>
        <dbReference type="Proteomes" id="UP000075502"/>
    </source>
</evidence>
<dbReference type="PRINTS" id="PR00081">
    <property type="entry name" value="GDHRDH"/>
</dbReference>
<dbReference type="SUPFAM" id="SSF51735">
    <property type="entry name" value="NAD(P)-binding Rossmann-fold domains"/>
    <property type="match status" value="1"/>
</dbReference>
<protein>
    <recommendedName>
        <fullName evidence="6">Oxidoreductase</fullName>
    </recommendedName>
</protein>
<reference evidence="4 5" key="1">
    <citation type="submission" date="2014-02" db="EMBL/GenBank/DDBJ databases">
        <title>The small core and large imbalanced accessory genome model reveals a collaborative survival strategy of Sorangium cellulosum strains in nature.</title>
        <authorList>
            <person name="Han K."/>
            <person name="Peng R."/>
            <person name="Blom J."/>
            <person name="Li Y.-Z."/>
        </authorList>
    </citation>
    <scope>NUCLEOTIDE SEQUENCE [LARGE SCALE GENOMIC DNA]</scope>
    <source>
        <strain evidence="4 5">So0007-03</strain>
    </source>
</reference>
<dbReference type="CDD" id="cd05233">
    <property type="entry name" value="SDR_c"/>
    <property type="match status" value="1"/>
</dbReference>
<proteinExistence type="inferred from homology"/>
<feature type="transmembrane region" description="Helical" evidence="3">
    <location>
        <begin position="45"/>
        <end position="67"/>
    </location>
</feature>
<dbReference type="Gene3D" id="3.40.50.720">
    <property type="entry name" value="NAD(P)-binding Rossmann-like Domain"/>
    <property type="match status" value="1"/>
</dbReference>
<sequence length="343" mass="35552">MTPASRRKAVVRALAWGSVIGSFPVWFSAFLVVPFLPLSVGERAVLAAVLIGAGEVMFWGAGLVLGAEALARFRPAKVDTGESFRGRRVVVVGATGGLGEAVVRALAREGAEVVLVARDGARLARLAGAYGAAHHTAELAAPQLRDVAARVGPVDHVVCATGVDVRKGLDAHTDQEVELELAVDLAGPIHVARAFLPRLRPGGVIALFGGFGDGTLALPYYSVDVAARAGLAGFCSAVNRELAAEGRAELLCYVGPAPADTAAERPFADLWRRAGSALAPPEKVADFVLAALLARKTKAVMGASTRLLLLLQALAPPLADLVIARRIGPHLRHAFGASGRASD</sequence>
<dbReference type="InterPro" id="IPR002347">
    <property type="entry name" value="SDR_fam"/>
</dbReference>
<dbReference type="InterPro" id="IPR036291">
    <property type="entry name" value="NAD(P)-bd_dom_sf"/>
</dbReference>
<dbReference type="GO" id="GO:0016491">
    <property type="term" value="F:oxidoreductase activity"/>
    <property type="evidence" value="ECO:0007669"/>
    <property type="project" value="UniProtKB-KW"/>
</dbReference>
<evidence type="ECO:0008006" key="6">
    <source>
        <dbReference type="Google" id="ProtNLM"/>
    </source>
</evidence>
<comment type="similarity">
    <text evidence="1">Belongs to the short-chain dehydrogenases/reductases (SDR) family.</text>
</comment>
<name>A0A150TCA7_SORCE</name>
<keyword evidence="2" id="KW-0560">Oxidoreductase</keyword>
<dbReference type="PANTHER" id="PTHR44196:SF1">
    <property type="entry name" value="DEHYDROGENASE_REDUCTASE SDR FAMILY MEMBER 7B"/>
    <property type="match status" value="1"/>
</dbReference>
<organism evidence="4 5">
    <name type="scientific">Sorangium cellulosum</name>
    <name type="common">Polyangium cellulosum</name>
    <dbReference type="NCBI Taxonomy" id="56"/>
    <lineage>
        <taxon>Bacteria</taxon>
        <taxon>Pseudomonadati</taxon>
        <taxon>Myxococcota</taxon>
        <taxon>Polyangia</taxon>
        <taxon>Polyangiales</taxon>
        <taxon>Polyangiaceae</taxon>
        <taxon>Sorangium</taxon>
    </lineage>
</organism>
<keyword evidence="3" id="KW-1133">Transmembrane helix</keyword>
<keyword evidence="3" id="KW-0472">Membrane</keyword>
<dbReference type="PANTHER" id="PTHR44196">
    <property type="entry name" value="DEHYDROGENASE/REDUCTASE SDR FAMILY MEMBER 7B"/>
    <property type="match status" value="1"/>
</dbReference>
<evidence type="ECO:0000256" key="1">
    <source>
        <dbReference type="ARBA" id="ARBA00006484"/>
    </source>
</evidence>
<evidence type="ECO:0000313" key="4">
    <source>
        <dbReference type="EMBL" id="KYG02128.1"/>
    </source>
</evidence>